<evidence type="ECO:0000259" key="3">
    <source>
        <dbReference type="Pfam" id="PF02368"/>
    </source>
</evidence>
<dbReference type="NCBIfam" id="TIGR01167">
    <property type="entry name" value="LPXTG_anchor"/>
    <property type="match status" value="1"/>
</dbReference>
<gene>
    <name evidence="4" type="ORF">EAI93_08415</name>
</gene>
<sequence>LKVDEAGKVTALKVGKATITATAVQGEKKVKVTDSVEIEVEEETATPTPNPDPQPTPEKNDGAVQTGDNVSPMLYAGAAMTAAAVLALIQRKRRKG</sequence>
<proteinExistence type="predicted"/>
<feature type="transmembrane region" description="Helical" evidence="2">
    <location>
        <begin position="72"/>
        <end position="89"/>
    </location>
</feature>
<comment type="caution">
    <text evidence="4">The sequence shown here is derived from an EMBL/GenBank/DDBJ whole genome shotgun (WGS) entry which is preliminary data.</text>
</comment>
<dbReference type="InterPro" id="IPR008964">
    <property type="entry name" value="Invasin/intimin_cell_adhesion"/>
</dbReference>
<accession>A0A4V1YA55</accession>
<dbReference type="Proteomes" id="UP000292665">
    <property type="component" value="Unassembled WGS sequence"/>
</dbReference>
<dbReference type="Gene3D" id="2.60.40.1080">
    <property type="match status" value="1"/>
</dbReference>
<feature type="region of interest" description="Disordered" evidence="1">
    <location>
        <begin position="36"/>
        <end position="69"/>
    </location>
</feature>
<reference evidence="4 5" key="1">
    <citation type="journal article" date="2019" name="Science, e1252229">
        <title>Invertible promoters mediate bacterial phase variation, antibiotic resistance, and host adaptation in the gut.</title>
        <authorList>
            <person name="Jiang X."/>
            <person name="Hall A.B."/>
            <person name="Arthur T.D."/>
            <person name="Plichta D.R."/>
            <person name="Covington C.T."/>
            <person name="Poyet M."/>
            <person name="Crothers J."/>
            <person name="Moses P.L."/>
            <person name="Tolonen A.C."/>
            <person name="Vlamakis H."/>
            <person name="Alm E.J."/>
            <person name="Xavier R.J."/>
        </authorList>
    </citation>
    <scope>NUCLEOTIDE SEQUENCE [LARGE SCALE GENOMIC DNA]</scope>
    <source>
        <strain evidence="5">aa_0143</strain>
    </source>
</reference>
<dbReference type="EMBL" id="RCYR01000014">
    <property type="protein sequence ID" value="RYS79939.1"/>
    <property type="molecule type" value="Genomic_DNA"/>
</dbReference>
<feature type="domain" description="BIG2" evidence="3">
    <location>
        <begin position="3"/>
        <end position="33"/>
    </location>
</feature>
<evidence type="ECO:0000256" key="2">
    <source>
        <dbReference type="SAM" id="Phobius"/>
    </source>
</evidence>
<evidence type="ECO:0000313" key="4">
    <source>
        <dbReference type="EMBL" id="RYS79939.1"/>
    </source>
</evidence>
<name>A0A4V1YA55_9FIRM</name>
<keyword evidence="2" id="KW-0812">Transmembrane</keyword>
<keyword evidence="2" id="KW-1133">Transmembrane helix</keyword>
<dbReference type="AlphaFoldDB" id="A0A4V1YA55"/>
<organism evidence="4 5">
    <name type="scientific">[Ruminococcus] torques</name>
    <dbReference type="NCBI Taxonomy" id="33039"/>
    <lineage>
        <taxon>Bacteria</taxon>
        <taxon>Bacillati</taxon>
        <taxon>Bacillota</taxon>
        <taxon>Clostridia</taxon>
        <taxon>Lachnospirales</taxon>
        <taxon>Lachnospiraceae</taxon>
        <taxon>Mediterraneibacter</taxon>
    </lineage>
</organism>
<dbReference type="Pfam" id="PF02368">
    <property type="entry name" value="Big_2"/>
    <property type="match status" value="1"/>
</dbReference>
<keyword evidence="2" id="KW-0472">Membrane</keyword>
<feature type="non-terminal residue" evidence="4">
    <location>
        <position position="1"/>
    </location>
</feature>
<dbReference type="InterPro" id="IPR003343">
    <property type="entry name" value="Big_2"/>
</dbReference>
<dbReference type="SUPFAM" id="SSF49373">
    <property type="entry name" value="Invasin/intimin cell-adhesion fragments"/>
    <property type="match status" value="1"/>
</dbReference>
<dbReference type="RefSeq" id="WP_129794921.1">
    <property type="nucleotide sequence ID" value="NZ_JBBNIY010000010.1"/>
</dbReference>
<evidence type="ECO:0000256" key="1">
    <source>
        <dbReference type="SAM" id="MobiDB-lite"/>
    </source>
</evidence>
<protein>
    <submittedName>
        <fullName evidence="4">LPXTG cell wall anchor domain-containing protein</fullName>
    </submittedName>
</protein>
<evidence type="ECO:0000313" key="5">
    <source>
        <dbReference type="Proteomes" id="UP000292665"/>
    </source>
</evidence>